<protein>
    <submittedName>
        <fullName evidence="1">Uncharacterized protein</fullName>
    </submittedName>
</protein>
<sequence length="175" mass="18520">MPLVVAEPGSPCPPVCAVRLGLTEGRPEMRLAWLRIAMDTTWVALKRAGSGMQGIDSCLDPCCSEPDALPTLNPPYSQGHPQESRGCSGGVKLRIKNSAYSWNRQDDDALPSSSLDMEAVTGSGSLDTRGTGCRDVLCVNIHVRAGGKVTHGGWGMTSLLRTTSPSSSFSLFTSP</sequence>
<accession>A0AAD7SGN6</accession>
<reference evidence="1" key="1">
    <citation type="journal article" date="2023" name="Science">
        <title>Genome structures resolve the early diversification of teleost fishes.</title>
        <authorList>
            <person name="Parey E."/>
            <person name="Louis A."/>
            <person name="Montfort J."/>
            <person name="Bouchez O."/>
            <person name="Roques C."/>
            <person name="Iampietro C."/>
            <person name="Lluch J."/>
            <person name="Castinel A."/>
            <person name="Donnadieu C."/>
            <person name="Desvignes T."/>
            <person name="Floi Bucao C."/>
            <person name="Jouanno E."/>
            <person name="Wen M."/>
            <person name="Mejri S."/>
            <person name="Dirks R."/>
            <person name="Jansen H."/>
            <person name="Henkel C."/>
            <person name="Chen W.J."/>
            <person name="Zahm M."/>
            <person name="Cabau C."/>
            <person name="Klopp C."/>
            <person name="Thompson A.W."/>
            <person name="Robinson-Rechavi M."/>
            <person name="Braasch I."/>
            <person name="Lecointre G."/>
            <person name="Bobe J."/>
            <person name="Postlethwait J.H."/>
            <person name="Berthelot C."/>
            <person name="Roest Crollius H."/>
            <person name="Guiguen Y."/>
        </authorList>
    </citation>
    <scope>NUCLEOTIDE SEQUENCE</scope>
    <source>
        <strain evidence="1">NC1722</strain>
    </source>
</reference>
<name>A0AAD7SGN6_9TELE</name>
<dbReference type="EMBL" id="JAINUG010000066">
    <property type="protein sequence ID" value="KAJ8402130.1"/>
    <property type="molecule type" value="Genomic_DNA"/>
</dbReference>
<organism evidence="1 2">
    <name type="scientific">Aldrovandia affinis</name>
    <dbReference type="NCBI Taxonomy" id="143900"/>
    <lineage>
        <taxon>Eukaryota</taxon>
        <taxon>Metazoa</taxon>
        <taxon>Chordata</taxon>
        <taxon>Craniata</taxon>
        <taxon>Vertebrata</taxon>
        <taxon>Euteleostomi</taxon>
        <taxon>Actinopterygii</taxon>
        <taxon>Neopterygii</taxon>
        <taxon>Teleostei</taxon>
        <taxon>Notacanthiformes</taxon>
        <taxon>Halosauridae</taxon>
        <taxon>Aldrovandia</taxon>
    </lineage>
</organism>
<keyword evidence="2" id="KW-1185">Reference proteome</keyword>
<evidence type="ECO:0000313" key="2">
    <source>
        <dbReference type="Proteomes" id="UP001221898"/>
    </source>
</evidence>
<gene>
    <name evidence="1" type="ORF">AAFF_G00373650</name>
</gene>
<comment type="caution">
    <text evidence="1">The sequence shown here is derived from an EMBL/GenBank/DDBJ whole genome shotgun (WGS) entry which is preliminary data.</text>
</comment>
<proteinExistence type="predicted"/>
<dbReference type="AlphaFoldDB" id="A0AAD7SGN6"/>
<dbReference type="Proteomes" id="UP001221898">
    <property type="component" value="Unassembled WGS sequence"/>
</dbReference>
<evidence type="ECO:0000313" key="1">
    <source>
        <dbReference type="EMBL" id="KAJ8402130.1"/>
    </source>
</evidence>